<feature type="domain" description="DUF6589" evidence="1">
    <location>
        <begin position="350"/>
        <end position="545"/>
    </location>
</feature>
<sequence length="547" mass="60945">MAVPTPRAPRVSIENKIDSICSLIQQLNLTPKSFLVSFLEHDSGNASFRQGMWGSKSGWDSTLDLILKIKKLACHHREGHKLWEGFILSEAIDIVSSQKPESGEAPNGSYHNSRKLSDSLFTDEEKDFRNRSLTESMPFLYQLICAKIKGDLPEVVQMDGDLEGLDNKNPNDSDDGMQDLEGNFIQTISDPSAKRAKRAETIARTICAIVAFGANRWHNGLQLSNSLIFLGAGVTERVSSYLNYIGLASSQRTAHSALSFLGKRSKEKLKERSKLNLLSLFAPIVCYDNLDFQEKVHTQSVAHTSKMFHGTWGYIHSVPPWLLQGIDPAEVSISAMKQALHDGTKLKIRPNMFTPTMESTKHWEKTLKSQITQAILRYLAEASDNKVKLHSSPLEVSPIAPDDPDIMMLKLMLASDNSSQGVGEVFTGVIEQSGLTPAEFHSRLQIIEGDLGSCNIFQTLRNQQTPSLDSHNSLDNIIAIPGAAHTIWNVSQSLFLNHWGNEKLAYDTGAWRTLHALGVPIKDKPTTKKDFYRMLSDVERIHEVTLL</sequence>
<proteinExistence type="predicted"/>
<organism evidence="2 3">
    <name type="scientific">Puccinia coronata f. sp. avenae</name>
    <dbReference type="NCBI Taxonomy" id="200324"/>
    <lineage>
        <taxon>Eukaryota</taxon>
        <taxon>Fungi</taxon>
        <taxon>Dikarya</taxon>
        <taxon>Basidiomycota</taxon>
        <taxon>Pucciniomycotina</taxon>
        <taxon>Pucciniomycetes</taxon>
        <taxon>Pucciniales</taxon>
        <taxon>Pucciniaceae</taxon>
        <taxon>Puccinia</taxon>
    </lineage>
</organism>
<dbReference type="InterPro" id="IPR046496">
    <property type="entry name" value="DUF6589"/>
</dbReference>
<evidence type="ECO:0000313" key="2">
    <source>
        <dbReference type="EMBL" id="PLW22724.1"/>
    </source>
</evidence>
<accession>A0A2N5TB42</accession>
<protein>
    <recommendedName>
        <fullName evidence="1">DUF6589 domain-containing protein</fullName>
    </recommendedName>
</protein>
<evidence type="ECO:0000259" key="1">
    <source>
        <dbReference type="Pfam" id="PF20231"/>
    </source>
</evidence>
<evidence type="ECO:0000313" key="3">
    <source>
        <dbReference type="Proteomes" id="UP000235392"/>
    </source>
</evidence>
<dbReference type="Proteomes" id="UP000235392">
    <property type="component" value="Unassembled WGS sequence"/>
</dbReference>
<dbReference type="EMBL" id="PGCI01000654">
    <property type="protein sequence ID" value="PLW22724.1"/>
    <property type="molecule type" value="Genomic_DNA"/>
</dbReference>
<name>A0A2N5TB42_9BASI</name>
<reference evidence="2 3" key="1">
    <citation type="submission" date="2017-11" db="EMBL/GenBank/DDBJ databases">
        <title>De novo assembly and phasing of dikaryotic genomes from two isolates of Puccinia coronata f. sp. avenae, the causal agent of oat crown rust.</title>
        <authorList>
            <person name="Miller M.E."/>
            <person name="Zhang Y."/>
            <person name="Omidvar V."/>
            <person name="Sperschneider J."/>
            <person name="Schwessinger B."/>
            <person name="Raley C."/>
            <person name="Palmer J.M."/>
            <person name="Garnica D."/>
            <person name="Upadhyaya N."/>
            <person name="Rathjen J."/>
            <person name="Taylor J.M."/>
            <person name="Park R.F."/>
            <person name="Dodds P.N."/>
            <person name="Hirsch C.D."/>
            <person name="Kianian S.F."/>
            <person name="Figueroa M."/>
        </authorList>
    </citation>
    <scope>NUCLEOTIDE SEQUENCE [LARGE SCALE GENOMIC DNA]</scope>
    <source>
        <strain evidence="2">12SD80</strain>
    </source>
</reference>
<comment type="caution">
    <text evidence="2">The sequence shown here is derived from an EMBL/GenBank/DDBJ whole genome shotgun (WGS) entry which is preliminary data.</text>
</comment>
<gene>
    <name evidence="2" type="ORF">PCASD_11099</name>
</gene>
<dbReference type="Pfam" id="PF20231">
    <property type="entry name" value="DUF6589"/>
    <property type="match status" value="1"/>
</dbReference>
<dbReference type="AlphaFoldDB" id="A0A2N5TB42"/>